<proteinExistence type="predicted"/>
<sequence>MRGGLGIGSLKAQNLALMGKWWWRFRNFPETTWAEKMGGGGGGVARPSIAKRKNGCWGTVANIPKLLEKESHLSSNANRVLKWSWSLDPSGAYYVASLRSHIDKLTLPSSDGRWSWNPLIPEKLNILAWRIYHESALQIYARSVMEPRNLKITFLWSVRFRLKFGSISANGGGFWNILLHQSVTCCNVKKKIGGHQRLARIHEAIMLIFIWVIWKYRNLKAYSPIPISKSQSAPPALAYKVKSLSILWINARKRKGHNLRWFEWCCDSILEFNS</sequence>
<organism evidence="1 2">
    <name type="scientific">Lactuca sativa</name>
    <name type="common">Garden lettuce</name>
    <dbReference type="NCBI Taxonomy" id="4236"/>
    <lineage>
        <taxon>Eukaryota</taxon>
        <taxon>Viridiplantae</taxon>
        <taxon>Streptophyta</taxon>
        <taxon>Embryophyta</taxon>
        <taxon>Tracheophyta</taxon>
        <taxon>Spermatophyta</taxon>
        <taxon>Magnoliopsida</taxon>
        <taxon>eudicotyledons</taxon>
        <taxon>Gunneridae</taxon>
        <taxon>Pentapetalae</taxon>
        <taxon>asterids</taxon>
        <taxon>campanulids</taxon>
        <taxon>Asterales</taxon>
        <taxon>Asteraceae</taxon>
        <taxon>Cichorioideae</taxon>
        <taxon>Cichorieae</taxon>
        <taxon>Lactucinae</taxon>
        <taxon>Lactuca</taxon>
    </lineage>
</organism>
<name>A0A9R1VZQ8_LACSA</name>
<comment type="caution">
    <text evidence="1">The sequence shown here is derived from an EMBL/GenBank/DDBJ whole genome shotgun (WGS) entry which is preliminary data.</text>
</comment>
<dbReference type="AlphaFoldDB" id="A0A9R1VZQ8"/>
<evidence type="ECO:0008006" key="3">
    <source>
        <dbReference type="Google" id="ProtNLM"/>
    </source>
</evidence>
<keyword evidence="2" id="KW-1185">Reference proteome</keyword>
<dbReference type="EMBL" id="NBSK02000003">
    <property type="protein sequence ID" value="KAJ0215630.1"/>
    <property type="molecule type" value="Genomic_DNA"/>
</dbReference>
<gene>
    <name evidence="1" type="ORF">LSAT_V11C300117810</name>
</gene>
<accession>A0A9R1VZQ8</accession>
<protein>
    <recommendedName>
        <fullName evidence="3">Reverse transcriptase zinc-binding domain-containing protein</fullName>
    </recommendedName>
</protein>
<evidence type="ECO:0000313" key="1">
    <source>
        <dbReference type="EMBL" id="KAJ0215630.1"/>
    </source>
</evidence>
<evidence type="ECO:0000313" key="2">
    <source>
        <dbReference type="Proteomes" id="UP000235145"/>
    </source>
</evidence>
<dbReference type="Proteomes" id="UP000235145">
    <property type="component" value="Unassembled WGS sequence"/>
</dbReference>
<reference evidence="1 2" key="1">
    <citation type="journal article" date="2017" name="Nat. Commun.">
        <title>Genome assembly with in vitro proximity ligation data and whole-genome triplication in lettuce.</title>
        <authorList>
            <person name="Reyes-Chin-Wo S."/>
            <person name="Wang Z."/>
            <person name="Yang X."/>
            <person name="Kozik A."/>
            <person name="Arikit S."/>
            <person name="Song C."/>
            <person name="Xia L."/>
            <person name="Froenicke L."/>
            <person name="Lavelle D.O."/>
            <person name="Truco M.J."/>
            <person name="Xia R."/>
            <person name="Zhu S."/>
            <person name="Xu C."/>
            <person name="Xu H."/>
            <person name="Xu X."/>
            <person name="Cox K."/>
            <person name="Korf I."/>
            <person name="Meyers B.C."/>
            <person name="Michelmore R.W."/>
        </authorList>
    </citation>
    <scope>NUCLEOTIDE SEQUENCE [LARGE SCALE GENOMIC DNA]</scope>
    <source>
        <strain evidence="2">cv. Salinas</strain>
        <tissue evidence="1">Seedlings</tissue>
    </source>
</reference>